<feature type="domain" description="Lumazine-binding" evidence="12">
    <location>
        <begin position="97"/>
        <end position="193"/>
    </location>
</feature>
<evidence type="ECO:0000313" key="14">
    <source>
        <dbReference type="Proteomes" id="UP000478417"/>
    </source>
</evidence>
<dbReference type="PROSITE" id="PS51177">
    <property type="entry name" value="LUMAZINE_BIND"/>
    <property type="match status" value="2"/>
</dbReference>
<dbReference type="InterPro" id="IPR023366">
    <property type="entry name" value="ATP_synth_asu-like_sf"/>
</dbReference>
<comment type="pathway">
    <text evidence="3">Cofactor biosynthesis; riboflavin biosynthesis; riboflavin from 2-hydroxy-3-oxobutyl phosphate and 5-amino-6-(D-ribitylamino)uracil: step 2/2.</text>
</comment>
<dbReference type="CDD" id="cd00402">
    <property type="entry name" value="Riboflavin_synthase_like"/>
    <property type="match status" value="1"/>
</dbReference>
<dbReference type="NCBIfam" id="NF009566">
    <property type="entry name" value="PRK13020.1"/>
    <property type="match status" value="1"/>
</dbReference>
<dbReference type="EMBL" id="JAAGNX010000003">
    <property type="protein sequence ID" value="NDV63529.1"/>
    <property type="molecule type" value="Genomic_DNA"/>
</dbReference>
<gene>
    <name evidence="13" type="ORF">G0Q06_13775</name>
</gene>
<dbReference type="Pfam" id="PF00677">
    <property type="entry name" value="Lum_binding"/>
    <property type="match status" value="2"/>
</dbReference>
<dbReference type="FunFam" id="2.40.30.20:FF:000003">
    <property type="entry name" value="Riboflavin synthase, alpha subunit"/>
    <property type="match status" value="1"/>
</dbReference>
<evidence type="ECO:0000256" key="9">
    <source>
        <dbReference type="ARBA" id="ARBA00022737"/>
    </source>
</evidence>
<dbReference type="InterPro" id="IPR017938">
    <property type="entry name" value="Riboflavin_synthase-like_b-brl"/>
</dbReference>
<evidence type="ECO:0000313" key="13">
    <source>
        <dbReference type="EMBL" id="NDV63529.1"/>
    </source>
</evidence>
<feature type="repeat" description="Lumazine-binding" evidence="11">
    <location>
        <begin position="1"/>
        <end position="96"/>
    </location>
</feature>
<dbReference type="Gene3D" id="2.40.30.20">
    <property type="match status" value="2"/>
</dbReference>
<accession>A0A6B2M5U6</accession>
<dbReference type="PANTHER" id="PTHR21098:SF0">
    <property type="entry name" value="RIBOFLAVIN SYNTHASE"/>
    <property type="match status" value="1"/>
</dbReference>
<keyword evidence="7" id="KW-0686">Riboflavin biosynthesis</keyword>
<dbReference type="PANTHER" id="PTHR21098">
    <property type="entry name" value="RIBOFLAVIN SYNTHASE ALPHA CHAIN"/>
    <property type="match status" value="1"/>
</dbReference>
<dbReference type="GO" id="GO:0009231">
    <property type="term" value="P:riboflavin biosynthetic process"/>
    <property type="evidence" value="ECO:0007669"/>
    <property type="project" value="UniProtKB-KW"/>
</dbReference>
<dbReference type="NCBIfam" id="TIGR00187">
    <property type="entry name" value="ribE"/>
    <property type="match status" value="1"/>
</dbReference>
<dbReference type="RefSeq" id="WP_163967154.1">
    <property type="nucleotide sequence ID" value="NZ_JAAGNX010000003.1"/>
</dbReference>
<name>A0A6B2M5U6_9BACT</name>
<dbReference type="PIRSF" id="PIRSF000498">
    <property type="entry name" value="Riboflavin_syn_A"/>
    <property type="match status" value="1"/>
</dbReference>
<dbReference type="EC" id="2.5.1.9" evidence="5 10"/>
<keyword evidence="9" id="KW-0677">Repeat</keyword>
<comment type="catalytic activity">
    <reaction evidence="1">
        <text>2 6,7-dimethyl-8-(1-D-ribityl)lumazine + H(+) = 5-amino-6-(D-ribitylamino)uracil + riboflavin</text>
        <dbReference type="Rhea" id="RHEA:20772"/>
        <dbReference type="ChEBI" id="CHEBI:15378"/>
        <dbReference type="ChEBI" id="CHEBI:15934"/>
        <dbReference type="ChEBI" id="CHEBI:57986"/>
        <dbReference type="ChEBI" id="CHEBI:58201"/>
        <dbReference type="EC" id="2.5.1.9"/>
    </reaction>
</comment>
<dbReference type="GO" id="GO:0004746">
    <property type="term" value="F:riboflavin synthase activity"/>
    <property type="evidence" value="ECO:0007669"/>
    <property type="project" value="UniProtKB-UniRule"/>
</dbReference>
<feature type="domain" description="Lumazine-binding" evidence="12">
    <location>
        <begin position="1"/>
        <end position="96"/>
    </location>
</feature>
<comment type="subunit">
    <text evidence="4">Homotrimer.</text>
</comment>
<comment type="caution">
    <text evidence="13">The sequence shown here is derived from an EMBL/GenBank/DDBJ whole genome shotgun (WGS) entry which is preliminary data.</text>
</comment>
<dbReference type="InterPro" id="IPR001783">
    <property type="entry name" value="Lumazine-bd"/>
</dbReference>
<keyword evidence="14" id="KW-1185">Reference proteome</keyword>
<keyword evidence="8 13" id="KW-0808">Transferase</keyword>
<evidence type="ECO:0000256" key="10">
    <source>
        <dbReference type="NCBIfam" id="TIGR00187"/>
    </source>
</evidence>
<dbReference type="FunFam" id="2.40.30.20:FF:000004">
    <property type="entry name" value="Riboflavin synthase, alpha subunit"/>
    <property type="match status" value="1"/>
</dbReference>
<feature type="repeat" description="Lumazine-binding" evidence="11">
    <location>
        <begin position="97"/>
        <end position="193"/>
    </location>
</feature>
<reference evidence="13 14" key="1">
    <citation type="submission" date="2020-02" db="EMBL/GenBank/DDBJ databases">
        <title>Albibacoteraceae fam. nov., the first described family within the subdivision 4 Verrucomicrobia.</title>
        <authorList>
            <person name="Xi F."/>
        </authorList>
    </citation>
    <scope>NUCLEOTIDE SEQUENCE [LARGE SCALE GENOMIC DNA]</scope>
    <source>
        <strain evidence="13 14">CK1056</strain>
    </source>
</reference>
<dbReference type="SUPFAM" id="SSF63380">
    <property type="entry name" value="Riboflavin synthase domain-like"/>
    <property type="match status" value="2"/>
</dbReference>
<dbReference type="AlphaFoldDB" id="A0A6B2M5U6"/>
<evidence type="ECO:0000256" key="3">
    <source>
        <dbReference type="ARBA" id="ARBA00004887"/>
    </source>
</evidence>
<evidence type="ECO:0000256" key="7">
    <source>
        <dbReference type="ARBA" id="ARBA00022619"/>
    </source>
</evidence>
<evidence type="ECO:0000256" key="5">
    <source>
        <dbReference type="ARBA" id="ARBA00012827"/>
    </source>
</evidence>
<evidence type="ECO:0000256" key="6">
    <source>
        <dbReference type="ARBA" id="ARBA00013950"/>
    </source>
</evidence>
<evidence type="ECO:0000256" key="2">
    <source>
        <dbReference type="ARBA" id="ARBA00002803"/>
    </source>
</evidence>
<evidence type="ECO:0000256" key="1">
    <source>
        <dbReference type="ARBA" id="ARBA00000968"/>
    </source>
</evidence>
<protein>
    <recommendedName>
        <fullName evidence="6 10">Riboflavin synthase</fullName>
        <ecNumber evidence="5 10">2.5.1.9</ecNumber>
    </recommendedName>
</protein>
<dbReference type="InterPro" id="IPR026017">
    <property type="entry name" value="Lumazine-bd_dom"/>
</dbReference>
<sequence length="202" mass="22220">MFTGIIEETGKVLEFSEQEAAYRLKLAASRVLEGLEMGDSIAVNGCCLTAIEFDQESVSFDLLQESVRLTSFQTIQAGDPVNLERSLRFNGKIGGHFVTGHIDATGKVSHAERRGKDLFLRIEPPEAFLKYLVYKGSIAIDGVSLTVAEVDQSGFAVWLIPHTLEVTNLHAKAPGSLVNLEFDLLAKTLERLFPGNRPIERS</sequence>
<comment type="function">
    <text evidence="2">Catalyzes the dismutation of two molecules of 6,7-dimethyl-8-ribityllumazine, resulting in the formation of riboflavin and 5-amino-6-(D-ribitylamino)uracil.</text>
</comment>
<dbReference type="NCBIfam" id="NF006767">
    <property type="entry name" value="PRK09289.1"/>
    <property type="match status" value="1"/>
</dbReference>
<evidence type="ECO:0000256" key="8">
    <source>
        <dbReference type="ARBA" id="ARBA00022679"/>
    </source>
</evidence>
<evidence type="ECO:0000256" key="11">
    <source>
        <dbReference type="PROSITE-ProRule" id="PRU00524"/>
    </source>
</evidence>
<organism evidence="13 14">
    <name type="scientific">Oceanipulchritudo coccoides</name>
    <dbReference type="NCBI Taxonomy" id="2706888"/>
    <lineage>
        <taxon>Bacteria</taxon>
        <taxon>Pseudomonadati</taxon>
        <taxon>Verrucomicrobiota</taxon>
        <taxon>Opitutia</taxon>
        <taxon>Puniceicoccales</taxon>
        <taxon>Oceanipulchritudinaceae</taxon>
        <taxon>Oceanipulchritudo</taxon>
    </lineage>
</organism>
<evidence type="ECO:0000256" key="4">
    <source>
        <dbReference type="ARBA" id="ARBA00011233"/>
    </source>
</evidence>
<dbReference type="Proteomes" id="UP000478417">
    <property type="component" value="Unassembled WGS sequence"/>
</dbReference>
<evidence type="ECO:0000259" key="12">
    <source>
        <dbReference type="PROSITE" id="PS51177"/>
    </source>
</evidence>
<proteinExistence type="predicted"/>